<feature type="transmembrane region" description="Helical" evidence="7">
    <location>
        <begin position="12"/>
        <end position="34"/>
    </location>
</feature>
<dbReference type="InterPro" id="IPR000515">
    <property type="entry name" value="MetI-like"/>
</dbReference>
<evidence type="ECO:0000313" key="9">
    <source>
        <dbReference type="EMBL" id="ANS75583.1"/>
    </source>
</evidence>
<dbReference type="PANTHER" id="PTHR43744:SF9">
    <property type="entry name" value="POLYGALACTURONAN_RHAMNOGALACTURONAN TRANSPORT SYSTEM PERMEASE PROTEIN YTCP"/>
    <property type="match status" value="1"/>
</dbReference>
<dbReference type="Gene3D" id="1.10.3720.10">
    <property type="entry name" value="MetI-like"/>
    <property type="match status" value="1"/>
</dbReference>
<keyword evidence="6 7" id="KW-0472">Membrane</keyword>
<organism evidence="9 10">
    <name type="scientific">Paenibacillus yonginensis</name>
    <dbReference type="NCBI Taxonomy" id="1462996"/>
    <lineage>
        <taxon>Bacteria</taxon>
        <taxon>Bacillati</taxon>
        <taxon>Bacillota</taxon>
        <taxon>Bacilli</taxon>
        <taxon>Bacillales</taxon>
        <taxon>Paenibacillaceae</taxon>
        <taxon>Paenibacillus</taxon>
    </lineage>
</organism>
<evidence type="ECO:0000256" key="4">
    <source>
        <dbReference type="ARBA" id="ARBA00022692"/>
    </source>
</evidence>
<dbReference type="STRING" id="1462996.AWM70_14065"/>
<keyword evidence="10" id="KW-1185">Reference proteome</keyword>
<dbReference type="EMBL" id="CP014167">
    <property type="protein sequence ID" value="ANS75583.1"/>
    <property type="molecule type" value="Genomic_DNA"/>
</dbReference>
<evidence type="ECO:0000256" key="5">
    <source>
        <dbReference type="ARBA" id="ARBA00022989"/>
    </source>
</evidence>
<dbReference type="RefSeq" id="WP_068697378.1">
    <property type="nucleotide sequence ID" value="NZ_CP014167.1"/>
</dbReference>
<feature type="transmembrane region" description="Helical" evidence="7">
    <location>
        <begin position="181"/>
        <end position="206"/>
    </location>
</feature>
<evidence type="ECO:0000256" key="7">
    <source>
        <dbReference type="RuleBase" id="RU363032"/>
    </source>
</evidence>
<dbReference type="PANTHER" id="PTHR43744">
    <property type="entry name" value="ABC TRANSPORTER PERMEASE PROTEIN MG189-RELATED-RELATED"/>
    <property type="match status" value="1"/>
</dbReference>
<reference evidence="9 10" key="1">
    <citation type="submission" date="2016-01" db="EMBL/GenBank/DDBJ databases">
        <title>Complete Genome Sequence of Paenibacillus yonginensis DCY84, a novel Plant Growth-Promoting Bacteria with Elicitation of Induced Systemic Resistance.</title>
        <authorList>
            <person name="Kim Y.J."/>
            <person name="Yang D.C."/>
            <person name="Sukweenadhi J."/>
        </authorList>
    </citation>
    <scope>NUCLEOTIDE SEQUENCE [LARGE SCALE GENOMIC DNA]</scope>
    <source>
        <strain evidence="9 10">DCY84</strain>
    </source>
</reference>
<dbReference type="PROSITE" id="PS50928">
    <property type="entry name" value="ABC_TM1"/>
    <property type="match status" value="1"/>
</dbReference>
<accession>A0A1B1N2E4</accession>
<dbReference type="KEGG" id="pyg:AWM70_14065"/>
<protein>
    <submittedName>
        <fullName evidence="9">ABC transporter permease</fullName>
    </submittedName>
</protein>
<evidence type="ECO:0000256" key="6">
    <source>
        <dbReference type="ARBA" id="ARBA00023136"/>
    </source>
</evidence>
<dbReference type="AlphaFoldDB" id="A0A1B1N2E4"/>
<feature type="transmembrane region" description="Helical" evidence="7">
    <location>
        <begin position="109"/>
        <end position="128"/>
    </location>
</feature>
<dbReference type="GO" id="GO:0005886">
    <property type="term" value="C:plasma membrane"/>
    <property type="evidence" value="ECO:0007669"/>
    <property type="project" value="UniProtKB-SubCell"/>
</dbReference>
<dbReference type="OrthoDB" id="9810086at2"/>
<sequence>MKLSASERTGQILIIVLLSLLCVSVLYPFLYMLAISLNVGSDAANGGVYLWPRKFTLYNFEVVLGNAVIQHAYLITILRTMIGTIAGLLVTLLAAFGLSYRGLPLRGTLLGYVLITMLFSGGLIPFYIQLYNLSLVNTFWVYVIPSAFSAWNMFVMLKFLQGIPDALIESAELDGAGPLRVLVSVVVPLSQPMLAALGLFVAVMHWNDWFAGAFFVSDQNLIPVQTFLQHLLSAQDISTVLGSNNNIESLARGSMLENITLMSIKMATVMISAIPILCVYPFLQRYFVKGVLIGSVKG</sequence>
<comment type="similarity">
    <text evidence="7">Belongs to the binding-protein-dependent transport system permease family.</text>
</comment>
<evidence type="ECO:0000313" key="10">
    <source>
        <dbReference type="Proteomes" id="UP000092573"/>
    </source>
</evidence>
<feature type="transmembrane region" description="Helical" evidence="7">
    <location>
        <begin position="140"/>
        <end position="160"/>
    </location>
</feature>
<feature type="domain" description="ABC transmembrane type-1" evidence="8">
    <location>
        <begin position="73"/>
        <end position="268"/>
    </location>
</feature>
<evidence type="ECO:0000256" key="1">
    <source>
        <dbReference type="ARBA" id="ARBA00004651"/>
    </source>
</evidence>
<feature type="transmembrane region" description="Helical" evidence="7">
    <location>
        <begin position="259"/>
        <end position="283"/>
    </location>
</feature>
<proteinExistence type="inferred from homology"/>
<dbReference type="Pfam" id="PF00528">
    <property type="entry name" value="BPD_transp_1"/>
    <property type="match status" value="1"/>
</dbReference>
<gene>
    <name evidence="9" type="ORF">AWM70_14065</name>
</gene>
<dbReference type="Proteomes" id="UP000092573">
    <property type="component" value="Chromosome"/>
</dbReference>
<feature type="transmembrane region" description="Helical" evidence="7">
    <location>
        <begin position="72"/>
        <end position="97"/>
    </location>
</feature>
<keyword evidence="3" id="KW-1003">Cell membrane</keyword>
<dbReference type="SUPFAM" id="SSF161098">
    <property type="entry name" value="MetI-like"/>
    <property type="match status" value="1"/>
</dbReference>
<keyword evidence="4 7" id="KW-0812">Transmembrane</keyword>
<dbReference type="InterPro" id="IPR035906">
    <property type="entry name" value="MetI-like_sf"/>
</dbReference>
<comment type="subcellular location">
    <subcellularLocation>
        <location evidence="1 7">Cell membrane</location>
        <topology evidence="1 7">Multi-pass membrane protein</topology>
    </subcellularLocation>
</comment>
<evidence type="ECO:0000259" key="8">
    <source>
        <dbReference type="PROSITE" id="PS50928"/>
    </source>
</evidence>
<dbReference type="GO" id="GO:0055085">
    <property type="term" value="P:transmembrane transport"/>
    <property type="evidence" value="ECO:0007669"/>
    <property type="project" value="InterPro"/>
</dbReference>
<keyword evidence="2 7" id="KW-0813">Transport</keyword>
<name>A0A1B1N2E4_9BACL</name>
<evidence type="ECO:0000256" key="3">
    <source>
        <dbReference type="ARBA" id="ARBA00022475"/>
    </source>
</evidence>
<evidence type="ECO:0000256" key="2">
    <source>
        <dbReference type="ARBA" id="ARBA00022448"/>
    </source>
</evidence>
<keyword evidence="5 7" id="KW-1133">Transmembrane helix</keyword>